<dbReference type="InterPro" id="IPR007206">
    <property type="entry name" value="Protein_HGH1_C"/>
</dbReference>
<feature type="domain" description="Protein HGH1 C-terminal" evidence="4">
    <location>
        <begin position="324"/>
        <end position="374"/>
    </location>
</feature>
<sequence length="498" mass="55119">MATELEELIGFLSSPSHPVKKIAVDIVRDYTGSEDGLESLGKYSDVVLPSLSHLLGEKKVVSEPAAQALVNLSQKPELAGKMVEMHMVRTSMETLYKQDCEITNLLIMLLVNLTQLDAGIDSLLQSADEKMHGLYVMKLVRSFCSSSCEGKVDPFEHVASVLVNISKKEDGRKLLLDQKRCLLKQIFRNDSKSLLRKRGVAGTIRNCCFEAENQLQNLLLISEFLWPALLLPVAGNKNLLETRKAIFSIISRKAPIFVQGLSTKISFNKYTESYYVYSCYQCVSLLNVYSEEDTRKMPLELASALSIEREPVTDPEIRVQALEAIYLLILQEAGRRAFWSVNGPRILQVGYADEDDPKAMEAYERAGSLLIQESGLDEELTETSSGVGYDPLKGCYVKDSGDVSEISLSCLNDLAVLLIVSCHPTKGSSIQTCSQAKGLSETISLPPQGRGKSVLFVCTDNNKSSVILQVSFGEVEMYVVSLLWCRGEIATLLLYPDL</sequence>
<evidence type="ECO:0000313" key="6">
    <source>
        <dbReference type="EMBL" id="AAT38763.2"/>
    </source>
</evidence>
<dbReference type="Pfam" id="PF04064">
    <property type="entry name" value="DUF384"/>
    <property type="match status" value="1"/>
</dbReference>
<dbReference type="AlphaFoldDB" id="Q6L3N3"/>
<evidence type="ECO:0000259" key="4">
    <source>
        <dbReference type="Pfam" id="PF04064"/>
    </source>
</evidence>
<dbReference type="SUPFAM" id="SSF48371">
    <property type="entry name" value="ARM repeat"/>
    <property type="match status" value="1"/>
</dbReference>
<evidence type="ECO:0000256" key="2">
    <source>
        <dbReference type="ARBA" id="ARBA00014076"/>
    </source>
</evidence>
<dbReference type="EMBL" id="AC149290">
    <property type="protein sequence ID" value="AAT38716.2"/>
    <property type="molecule type" value="Genomic_DNA"/>
</dbReference>
<evidence type="ECO:0000259" key="3">
    <source>
        <dbReference type="Pfam" id="PF04063"/>
    </source>
</evidence>
<dbReference type="Gene3D" id="1.25.10.10">
    <property type="entry name" value="Leucine-rich Repeat Variant"/>
    <property type="match status" value="1"/>
</dbReference>
<dbReference type="InterPro" id="IPR016024">
    <property type="entry name" value="ARM-type_fold"/>
</dbReference>
<accession>Q6L3N3</accession>
<organism evidence="6">
    <name type="scientific">Solanum demissum</name>
    <name type="common">Wild potato</name>
    <dbReference type="NCBI Taxonomy" id="50514"/>
    <lineage>
        <taxon>Eukaryota</taxon>
        <taxon>Viridiplantae</taxon>
        <taxon>Streptophyta</taxon>
        <taxon>Embryophyta</taxon>
        <taxon>Tracheophyta</taxon>
        <taxon>Spermatophyta</taxon>
        <taxon>Magnoliopsida</taxon>
        <taxon>eudicotyledons</taxon>
        <taxon>Gunneridae</taxon>
        <taxon>Pentapetalae</taxon>
        <taxon>asterids</taxon>
        <taxon>lamiids</taxon>
        <taxon>Solanales</taxon>
        <taxon>Solanaceae</taxon>
        <taxon>Solanoideae</taxon>
        <taxon>Solaneae</taxon>
        <taxon>Solanum</taxon>
    </lineage>
</organism>
<evidence type="ECO:0000313" key="5">
    <source>
        <dbReference type="EMBL" id="AAT38716.2"/>
    </source>
</evidence>
<dbReference type="PANTHER" id="PTHR13387:SF9">
    <property type="entry name" value="PROTEIN HGH1 HOMOLOG"/>
    <property type="match status" value="1"/>
</dbReference>
<reference evidence="6" key="2">
    <citation type="submission" date="2006-08" db="EMBL/GenBank/DDBJ databases">
        <authorList>
            <person name="Childs K."/>
        </authorList>
    </citation>
    <scope>NUCLEOTIDE SEQUENCE</scope>
</reference>
<reference evidence="6" key="1">
    <citation type="submission" date="2004-05" db="EMBL/GenBank/DDBJ databases">
        <authorList>
            <person name="Buell R."/>
            <person name="Liu J."/>
            <person name="Childs K."/>
            <person name="Zaborsky J."/>
            <person name="Tallon L."/>
            <person name="Wirtz U."/>
            <person name="Wei F."/>
            <person name="Kuang H."/>
            <person name="Zhang P."/>
            <person name="Marano M."/>
            <person name="Baker B."/>
        </authorList>
    </citation>
    <scope>NUCLEOTIDE SEQUENCE</scope>
</reference>
<dbReference type="Pfam" id="PF04063">
    <property type="entry name" value="DUF383"/>
    <property type="match status" value="1"/>
</dbReference>
<accession>Q6L3T1</accession>
<proteinExistence type="inferred from homology"/>
<protein>
    <recommendedName>
        <fullName evidence="2">Protein HGH1 homolog</fullName>
    </recommendedName>
</protein>
<comment type="similarity">
    <text evidence="1">Belongs to the HGH1 family.</text>
</comment>
<dbReference type="EMBL" id="AC149291">
    <property type="protein sequence ID" value="AAT38763.2"/>
    <property type="molecule type" value="Genomic_DNA"/>
</dbReference>
<name>Q6L3N3_SOLDE</name>
<dbReference type="InterPro" id="IPR011989">
    <property type="entry name" value="ARM-like"/>
</dbReference>
<dbReference type="PANTHER" id="PTHR13387">
    <property type="entry name" value="PROTEIN HGH1 HOMOLOG"/>
    <property type="match status" value="1"/>
</dbReference>
<feature type="domain" description="Protein HGH1 N-terminal" evidence="3">
    <location>
        <begin position="96"/>
        <end position="239"/>
    </location>
</feature>
<dbReference type="InterPro" id="IPR007205">
    <property type="entry name" value="Protein_HGH1_N"/>
</dbReference>
<evidence type="ECO:0000256" key="1">
    <source>
        <dbReference type="ARBA" id="ARBA00006712"/>
    </source>
</evidence>
<gene>
    <name evidence="5" type="ORF">SDM1_41t00002</name>
    <name evidence="6" type="ORF">SDM1_42t00017</name>
</gene>
<dbReference type="InterPro" id="IPR039717">
    <property type="entry name" value="Hgh1"/>
</dbReference>